<sequence>MDKRGQSRKPHYDAVGNMVHALFPDEKKIEFVEQPNAHIWETTMRRQVLMPHFQRAAEYREMYQGHGTIQFAPEIEMTPVKMGRGHPKKLGLTGEGLGPFRMEVSVPTRKHGRPRKNPSIDADRLRSITGVCQCGTLMHAKQEPRLVREYTEEFRETAKRCKPKAVKDWYRWYKAGLCGKIQGKLMGVLEPWEFALENRMVGQAMEVERAITVRSSLSRDLREKWKWKRIVEDIDYG</sequence>
<organism evidence="1">
    <name type="scientific">Brassica cretica</name>
    <name type="common">Mustard</name>
    <dbReference type="NCBI Taxonomy" id="69181"/>
    <lineage>
        <taxon>Eukaryota</taxon>
        <taxon>Viridiplantae</taxon>
        <taxon>Streptophyta</taxon>
        <taxon>Embryophyta</taxon>
        <taxon>Tracheophyta</taxon>
        <taxon>Spermatophyta</taxon>
        <taxon>Magnoliopsida</taxon>
        <taxon>eudicotyledons</taxon>
        <taxon>Gunneridae</taxon>
        <taxon>Pentapetalae</taxon>
        <taxon>rosids</taxon>
        <taxon>malvids</taxon>
        <taxon>Brassicales</taxon>
        <taxon>Brassicaceae</taxon>
        <taxon>Brassiceae</taxon>
        <taxon>Brassica</taxon>
    </lineage>
</organism>
<proteinExistence type="predicted"/>
<reference evidence="1" key="1">
    <citation type="submission" date="2019-12" db="EMBL/GenBank/DDBJ databases">
        <title>Genome sequencing and annotation of Brassica cretica.</title>
        <authorList>
            <person name="Studholme D.J."/>
            <person name="Sarris P.F."/>
        </authorList>
    </citation>
    <scope>NUCLEOTIDE SEQUENCE</scope>
    <source>
        <strain evidence="1">PFS-102/07</strain>
        <tissue evidence="1">Leaf</tissue>
    </source>
</reference>
<comment type="caution">
    <text evidence="1">The sequence shown here is derived from an EMBL/GenBank/DDBJ whole genome shotgun (WGS) entry which is preliminary data.</text>
</comment>
<gene>
    <name evidence="1" type="ORF">F2Q70_00029267</name>
</gene>
<dbReference type="EMBL" id="QGKY02002305">
    <property type="protein sequence ID" value="KAF2532030.1"/>
    <property type="molecule type" value="Genomic_DNA"/>
</dbReference>
<protein>
    <submittedName>
        <fullName evidence="1">Uncharacterized protein</fullName>
    </submittedName>
</protein>
<dbReference type="AlphaFoldDB" id="A0A8S9FEM5"/>
<name>A0A8S9FEM5_BRACR</name>
<evidence type="ECO:0000313" key="1">
    <source>
        <dbReference type="EMBL" id="KAF2532030.1"/>
    </source>
</evidence>
<accession>A0A8S9FEM5</accession>